<dbReference type="OMA" id="LRDEACY"/>
<feature type="region of interest" description="Disordered" evidence="1">
    <location>
        <begin position="109"/>
        <end position="199"/>
    </location>
</feature>
<sequence>MLSSTRAHHTRQQPSISKPMPVSQVPPPIAPASPPTSPNKKGKSRRPSVSSPMTWLSRTSSSASIQSLAPYAPSRPVRISEPRFANPVEAMTIPRSGVLGKGAIVVRTPQEALAGPRASASSPDLLSRVRSPTPVREYDEEDQDVPGSPPLPPIPNDDSEYIEEETLQDADVEDPETVSEWHAPSMPVTAHPPPPTRPPPSLPSIPDMHSEVVPVRSTSPLRPHRGISPLDSFPAVPPLPAAAVQTPPQAPFSAILVSPAPNSTVDPSKIIVSLETSTATHRTTMSTLTSRPSHLASYLLGLFPSSESDSQSMYSTRSDVDSSFDSIFHHHLASSGVLQASTNLHVFLDRPSAPYAHILTYLRLPAATSEHPATLPHAARLNGSSIRLEALLELRDEASYLGLEELHRLCMDELRHRQPTPSLGGLGLHMRGFSNASNKSLHTLRETSEPVDPAQRHSGDSGFASNSGSGGPRKSGGSSELEVPWPSPPGLKQRAALKEGSTKKDPSATMKARPTGAWI</sequence>
<feature type="compositionally biased region" description="Pro residues" evidence="1">
    <location>
        <begin position="24"/>
        <end position="37"/>
    </location>
</feature>
<feature type="compositionally biased region" description="Basic and acidic residues" evidence="1">
    <location>
        <begin position="444"/>
        <end position="459"/>
    </location>
</feature>
<name>R7SYI9_DICSQ</name>
<dbReference type="SUPFAM" id="SSF54695">
    <property type="entry name" value="POZ domain"/>
    <property type="match status" value="1"/>
</dbReference>
<dbReference type="KEGG" id="dsq:DICSQDRAFT_136776"/>
<feature type="region of interest" description="Disordered" evidence="1">
    <location>
        <begin position="1"/>
        <end position="80"/>
    </location>
</feature>
<dbReference type="RefSeq" id="XP_007366048.1">
    <property type="nucleotide sequence ID" value="XM_007365986.1"/>
</dbReference>
<feature type="compositionally biased region" description="Basic residues" evidence="1">
    <location>
        <begin position="1"/>
        <end position="11"/>
    </location>
</feature>
<protein>
    <recommendedName>
        <fullName evidence="4">BTB domain-containing protein</fullName>
    </recommendedName>
</protein>
<dbReference type="HOGENOM" id="CLU_548729_0_0_1"/>
<feature type="region of interest" description="Disordered" evidence="1">
    <location>
        <begin position="444"/>
        <end position="519"/>
    </location>
</feature>
<dbReference type="InterPro" id="IPR011333">
    <property type="entry name" value="SKP1/BTB/POZ_sf"/>
</dbReference>
<reference evidence="2 3" key="1">
    <citation type="journal article" date="2012" name="Science">
        <title>The Paleozoic origin of enzymatic lignin decomposition reconstructed from 31 fungal genomes.</title>
        <authorList>
            <person name="Floudas D."/>
            <person name="Binder M."/>
            <person name="Riley R."/>
            <person name="Barry K."/>
            <person name="Blanchette R.A."/>
            <person name="Henrissat B."/>
            <person name="Martinez A.T."/>
            <person name="Otillar R."/>
            <person name="Spatafora J.W."/>
            <person name="Yadav J.S."/>
            <person name="Aerts A."/>
            <person name="Benoit I."/>
            <person name="Boyd A."/>
            <person name="Carlson A."/>
            <person name="Copeland A."/>
            <person name="Coutinho P.M."/>
            <person name="de Vries R.P."/>
            <person name="Ferreira P."/>
            <person name="Findley K."/>
            <person name="Foster B."/>
            <person name="Gaskell J."/>
            <person name="Glotzer D."/>
            <person name="Gorecki P."/>
            <person name="Heitman J."/>
            <person name="Hesse C."/>
            <person name="Hori C."/>
            <person name="Igarashi K."/>
            <person name="Jurgens J.A."/>
            <person name="Kallen N."/>
            <person name="Kersten P."/>
            <person name="Kohler A."/>
            <person name="Kuees U."/>
            <person name="Kumar T.K.A."/>
            <person name="Kuo A."/>
            <person name="LaButti K."/>
            <person name="Larrondo L.F."/>
            <person name="Lindquist E."/>
            <person name="Ling A."/>
            <person name="Lombard V."/>
            <person name="Lucas S."/>
            <person name="Lundell T."/>
            <person name="Martin R."/>
            <person name="McLaughlin D.J."/>
            <person name="Morgenstern I."/>
            <person name="Morin E."/>
            <person name="Murat C."/>
            <person name="Nagy L.G."/>
            <person name="Nolan M."/>
            <person name="Ohm R.A."/>
            <person name="Patyshakuliyeva A."/>
            <person name="Rokas A."/>
            <person name="Ruiz-Duenas F.J."/>
            <person name="Sabat G."/>
            <person name="Salamov A."/>
            <person name="Samejima M."/>
            <person name="Schmutz J."/>
            <person name="Slot J.C."/>
            <person name="St John F."/>
            <person name="Stenlid J."/>
            <person name="Sun H."/>
            <person name="Sun S."/>
            <person name="Syed K."/>
            <person name="Tsang A."/>
            <person name="Wiebenga A."/>
            <person name="Young D."/>
            <person name="Pisabarro A."/>
            <person name="Eastwood D.C."/>
            <person name="Martin F."/>
            <person name="Cullen D."/>
            <person name="Grigoriev I.V."/>
            <person name="Hibbett D.S."/>
        </authorList>
    </citation>
    <scope>NUCLEOTIDE SEQUENCE [LARGE SCALE GENOMIC DNA]</scope>
    <source>
        <strain evidence="2 3">LYAD-421 SS1</strain>
    </source>
</reference>
<dbReference type="Gene3D" id="3.30.710.10">
    <property type="entry name" value="Potassium Channel Kv1.1, Chain A"/>
    <property type="match status" value="1"/>
</dbReference>
<evidence type="ECO:0000313" key="3">
    <source>
        <dbReference type="Proteomes" id="UP000053319"/>
    </source>
</evidence>
<dbReference type="GeneID" id="18835517"/>
<feature type="compositionally biased region" description="Pro residues" evidence="1">
    <location>
        <begin position="190"/>
        <end position="199"/>
    </location>
</feature>
<feature type="compositionally biased region" description="Polar residues" evidence="1">
    <location>
        <begin position="47"/>
        <end position="67"/>
    </location>
</feature>
<dbReference type="EMBL" id="JH719411">
    <property type="protein sequence ID" value="EJF61219.1"/>
    <property type="molecule type" value="Genomic_DNA"/>
</dbReference>
<dbReference type="Proteomes" id="UP000053319">
    <property type="component" value="Unassembled WGS sequence"/>
</dbReference>
<feature type="compositionally biased region" description="Basic and acidic residues" evidence="1">
    <location>
        <begin position="496"/>
        <end position="506"/>
    </location>
</feature>
<dbReference type="OrthoDB" id="3363734at2759"/>
<feature type="compositionally biased region" description="Acidic residues" evidence="1">
    <location>
        <begin position="157"/>
        <end position="177"/>
    </location>
</feature>
<accession>R7SYI9</accession>
<dbReference type="AlphaFoldDB" id="R7SYI9"/>
<organism evidence="2 3">
    <name type="scientific">Dichomitus squalens (strain LYAD-421)</name>
    <name type="common">Western red white-rot fungus</name>
    <dbReference type="NCBI Taxonomy" id="732165"/>
    <lineage>
        <taxon>Eukaryota</taxon>
        <taxon>Fungi</taxon>
        <taxon>Dikarya</taxon>
        <taxon>Basidiomycota</taxon>
        <taxon>Agaricomycotina</taxon>
        <taxon>Agaricomycetes</taxon>
        <taxon>Polyporales</taxon>
        <taxon>Polyporaceae</taxon>
        <taxon>Dichomitus</taxon>
    </lineage>
</organism>
<evidence type="ECO:0000256" key="1">
    <source>
        <dbReference type="SAM" id="MobiDB-lite"/>
    </source>
</evidence>
<evidence type="ECO:0000313" key="2">
    <source>
        <dbReference type="EMBL" id="EJF61219.1"/>
    </source>
</evidence>
<gene>
    <name evidence="2" type="ORF">DICSQDRAFT_136776</name>
</gene>
<evidence type="ECO:0008006" key="4">
    <source>
        <dbReference type="Google" id="ProtNLM"/>
    </source>
</evidence>
<proteinExistence type="predicted"/>